<dbReference type="CDD" id="cd06530">
    <property type="entry name" value="S26_SPase_I"/>
    <property type="match status" value="1"/>
</dbReference>
<keyword evidence="9" id="KW-1185">Reference proteome</keyword>
<evidence type="ECO:0000256" key="2">
    <source>
        <dbReference type="ARBA" id="ARBA00004401"/>
    </source>
</evidence>
<sequence length="202" mass="22769">MNVVFKFFSEIFSWIKALIVAFVIAVLISVFIIQPYTVDGSSMEPSLNGGETSSDRVIAFKAPFLLGNLPDYGEIVIVDSRVDKERTMKDVFLESQAFALLSSRGENDTHTWIKRVIGLPGDKLESKNGLLYRNGELIKEEYTLEEMYIDFSPIVVPEGNVFVMGDNRNASRDSRNVGPIPVENVIGKVVLRYYPFNKIESF</sequence>
<dbReference type="InterPro" id="IPR019758">
    <property type="entry name" value="Pept_S26A_signal_pept_1_CS"/>
</dbReference>
<feature type="domain" description="Peptidase S26" evidence="7">
    <location>
        <begin position="12"/>
        <end position="194"/>
    </location>
</feature>
<evidence type="ECO:0000256" key="1">
    <source>
        <dbReference type="ARBA" id="ARBA00000677"/>
    </source>
</evidence>
<evidence type="ECO:0000313" key="8">
    <source>
        <dbReference type="EMBL" id="MBU9720063.1"/>
    </source>
</evidence>
<comment type="subcellular location">
    <subcellularLocation>
        <location evidence="2">Cell membrane</location>
        <topology evidence="2">Single-pass type II membrane protein</topology>
    </subcellularLocation>
    <subcellularLocation>
        <location evidence="6">Membrane</location>
        <topology evidence="6">Single-pass type II membrane protein</topology>
    </subcellularLocation>
</comment>
<evidence type="ECO:0000313" key="9">
    <source>
        <dbReference type="Proteomes" id="UP000790580"/>
    </source>
</evidence>
<feature type="transmembrane region" description="Helical" evidence="6">
    <location>
        <begin position="12"/>
        <end position="33"/>
    </location>
</feature>
<dbReference type="PANTHER" id="PTHR43390">
    <property type="entry name" value="SIGNAL PEPTIDASE I"/>
    <property type="match status" value="1"/>
</dbReference>
<dbReference type="RefSeq" id="WP_088075217.1">
    <property type="nucleotide sequence ID" value="NZ_JAHQCR010000010.1"/>
</dbReference>
<evidence type="ECO:0000256" key="3">
    <source>
        <dbReference type="ARBA" id="ARBA00009370"/>
    </source>
</evidence>
<dbReference type="GO" id="GO:0009003">
    <property type="term" value="F:signal peptidase activity"/>
    <property type="evidence" value="ECO:0007669"/>
    <property type="project" value="UniProtKB-EC"/>
</dbReference>
<dbReference type="InterPro" id="IPR000223">
    <property type="entry name" value="Pept_S26A_signal_pept_1"/>
</dbReference>
<comment type="caution">
    <text evidence="8">The sequence shown here is derived from an EMBL/GenBank/DDBJ whole genome shotgun (WGS) entry which is preliminary data.</text>
</comment>
<name>A0ABS6JNK8_9BACI</name>
<proteinExistence type="inferred from homology"/>
<protein>
    <recommendedName>
        <fullName evidence="4 6">Signal peptidase I</fullName>
        <ecNumber evidence="4 6">3.4.21.89</ecNumber>
    </recommendedName>
</protein>
<gene>
    <name evidence="8" type="primary">lepB</name>
    <name evidence="8" type="ORF">KS407_01235</name>
</gene>
<evidence type="ECO:0000256" key="4">
    <source>
        <dbReference type="ARBA" id="ARBA00013208"/>
    </source>
</evidence>
<dbReference type="EMBL" id="JAHQCR010000010">
    <property type="protein sequence ID" value="MBU9720063.1"/>
    <property type="molecule type" value="Genomic_DNA"/>
</dbReference>
<dbReference type="NCBIfam" id="TIGR02227">
    <property type="entry name" value="sigpep_I_bact"/>
    <property type="match status" value="1"/>
</dbReference>
<organism evidence="8 9">
    <name type="scientific">Evansella alkalicola</name>
    <dbReference type="NCBI Taxonomy" id="745819"/>
    <lineage>
        <taxon>Bacteria</taxon>
        <taxon>Bacillati</taxon>
        <taxon>Bacillota</taxon>
        <taxon>Bacilli</taxon>
        <taxon>Bacillales</taxon>
        <taxon>Bacillaceae</taxon>
        <taxon>Evansella</taxon>
    </lineage>
</organism>
<dbReference type="SUPFAM" id="SSF51306">
    <property type="entry name" value="LexA/Signal peptidase"/>
    <property type="match status" value="1"/>
</dbReference>
<dbReference type="Gene3D" id="2.10.109.10">
    <property type="entry name" value="Umud Fragment, subunit A"/>
    <property type="match status" value="1"/>
</dbReference>
<evidence type="ECO:0000256" key="6">
    <source>
        <dbReference type="RuleBase" id="RU362042"/>
    </source>
</evidence>
<comment type="similarity">
    <text evidence="3 6">Belongs to the peptidase S26 family.</text>
</comment>
<dbReference type="EC" id="3.4.21.89" evidence="4 6"/>
<keyword evidence="5 6" id="KW-0378">Hydrolase</keyword>
<dbReference type="PANTHER" id="PTHR43390:SF1">
    <property type="entry name" value="CHLOROPLAST PROCESSING PEPTIDASE"/>
    <property type="match status" value="1"/>
</dbReference>
<keyword evidence="6" id="KW-1133">Transmembrane helix</keyword>
<keyword evidence="6" id="KW-0472">Membrane</keyword>
<reference evidence="8 9" key="1">
    <citation type="submission" date="2021-06" db="EMBL/GenBank/DDBJ databases">
        <title>Bacillus sp. RD4P76, an endophyte from a halophyte.</title>
        <authorList>
            <person name="Sun J.-Q."/>
        </authorList>
    </citation>
    <scope>NUCLEOTIDE SEQUENCE [LARGE SCALE GENOMIC DNA]</scope>
    <source>
        <strain evidence="8 9">JCM 17098</strain>
    </source>
</reference>
<accession>A0ABS6JNK8</accession>
<dbReference type="PROSITE" id="PS00761">
    <property type="entry name" value="SPASE_I_3"/>
    <property type="match status" value="1"/>
</dbReference>
<comment type="catalytic activity">
    <reaction evidence="1 6">
        <text>Cleavage of hydrophobic, N-terminal signal or leader sequences from secreted and periplasmic proteins.</text>
        <dbReference type="EC" id="3.4.21.89"/>
    </reaction>
</comment>
<keyword evidence="6" id="KW-0645">Protease</keyword>
<evidence type="ECO:0000259" key="7">
    <source>
        <dbReference type="Pfam" id="PF10502"/>
    </source>
</evidence>
<dbReference type="InterPro" id="IPR019533">
    <property type="entry name" value="Peptidase_S26"/>
</dbReference>
<dbReference type="PRINTS" id="PR00727">
    <property type="entry name" value="LEADERPTASE"/>
</dbReference>
<evidence type="ECO:0000256" key="5">
    <source>
        <dbReference type="ARBA" id="ARBA00022801"/>
    </source>
</evidence>
<keyword evidence="6" id="KW-0812">Transmembrane</keyword>
<dbReference type="InterPro" id="IPR036286">
    <property type="entry name" value="LexA/Signal_pep-like_sf"/>
</dbReference>
<dbReference type="Pfam" id="PF10502">
    <property type="entry name" value="Peptidase_S26"/>
    <property type="match status" value="1"/>
</dbReference>
<dbReference type="Proteomes" id="UP000790580">
    <property type="component" value="Unassembled WGS sequence"/>
</dbReference>